<evidence type="ECO:0000313" key="2">
    <source>
        <dbReference type="Proteomes" id="UP000499080"/>
    </source>
</evidence>
<dbReference type="AlphaFoldDB" id="A0A4Y2N1F8"/>
<organism evidence="1 2">
    <name type="scientific">Araneus ventricosus</name>
    <name type="common">Orbweaver spider</name>
    <name type="synonym">Epeira ventricosa</name>
    <dbReference type="NCBI Taxonomy" id="182803"/>
    <lineage>
        <taxon>Eukaryota</taxon>
        <taxon>Metazoa</taxon>
        <taxon>Ecdysozoa</taxon>
        <taxon>Arthropoda</taxon>
        <taxon>Chelicerata</taxon>
        <taxon>Arachnida</taxon>
        <taxon>Araneae</taxon>
        <taxon>Araneomorphae</taxon>
        <taxon>Entelegynae</taxon>
        <taxon>Araneoidea</taxon>
        <taxon>Araneidae</taxon>
        <taxon>Araneus</taxon>
    </lineage>
</organism>
<comment type="caution">
    <text evidence="1">The sequence shown here is derived from an EMBL/GenBank/DDBJ whole genome shotgun (WGS) entry which is preliminary data.</text>
</comment>
<protein>
    <submittedName>
        <fullName evidence="1">Uncharacterized protein</fullName>
    </submittedName>
</protein>
<reference evidence="1 2" key="1">
    <citation type="journal article" date="2019" name="Sci. Rep.">
        <title>Orb-weaving spider Araneus ventricosus genome elucidates the spidroin gene catalogue.</title>
        <authorList>
            <person name="Kono N."/>
            <person name="Nakamura H."/>
            <person name="Ohtoshi R."/>
            <person name="Moran D.A.P."/>
            <person name="Shinohara A."/>
            <person name="Yoshida Y."/>
            <person name="Fujiwara M."/>
            <person name="Mori M."/>
            <person name="Tomita M."/>
            <person name="Arakawa K."/>
        </authorList>
    </citation>
    <scope>NUCLEOTIDE SEQUENCE [LARGE SCALE GENOMIC DNA]</scope>
</reference>
<gene>
    <name evidence="1" type="ORF">AVEN_10454_1</name>
</gene>
<evidence type="ECO:0000313" key="1">
    <source>
        <dbReference type="EMBL" id="GBN33238.1"/>
    </source>
</evidence>
<proteinExistence type="predicted"/>
<sequence>MDDIFHRLQGPDDTIEYNGVIYNEELTYVEDLSDITITGKDLSRFGMSRPRWIEEIINDIMQKLSYDTEEMQQRLTEFVPLLNPEQNRFR</sequence>
<accession>A0A4Y2N1F8</accession>
<keyword evidence="2" id="KW-1185">Reference proteome</keyword>
<dbReference type="EMBL" id="BGPR01008353">
    <property type="protein sequence ID" value="GBN33238.1"/>
    <property type="molecule type" value="Genomic_DNA"/>
</dbReference>
<name>A0A4Y2N1F8_ARAVE</name>
<dbReference type="Proteomes" id="UP000499080">
    <property type="component" value="Unassembled WGS sequence"/>
</dbReference>